<sequence>MLPSDVLQVESVEPGYTYLTVVSRLADLPKTLPGPAQAQVIFVEAHKPCTTLLDTTSALHKVLLLGVLQADEELQAISGAAAAACPEVDVTPAVWKTLFSLLVNTTQLDPFKSEDVFWLALYYLEMTGEAAVQAVVPIITEPSHQALASGIGATMARQAAALAKTLQGNADHTVALSAGAASLSQVADTFFSYMAASGSFVVAPDTLATAPGDANGHLPSFATFKDYLRLMDIPGSRKTGQFFPQGLALIQSQQHSPPVNQTPGGR</sequence>
<gene>
    <name evidence="1" type="ORF">WJX74_004058</name>
</gene>
<dbReference type="Proteomes" id="UP001438707">
    <property type="component" value="Unassembled WGS sequence"/>
</dbReference>
<proteinExistence type="predicted"/>
<dbReference type="EMBL" id="JALJOS010000001">
    <property type="protein sequence ID" value="KAK9844561.1"/>
    <property type="molecule type" value="Genomic_DNA"/>
</dbReference>
<evidence type="ECO:0000313" key="2">
    <source>
        <dbReference type="Proteomes" id="UP001438707"/>
    </source>
</evidence>
<comment type="caution">
    <text evidence="1">The sequence shown here is derived from an EMBL/GenBank/DDBJ whole genome shotgun (WGS) entry which is preliminary data.</text>
</comment>
<keyword evidence="2" id="KW-1185">Reference proteome</keyword>
<dbReference type="Pfam" id="PF13668">
    <property type="entry name" value="Ferritin_2"/>
    <property type="match status" value="1"/>
</dbReference>
<dbReference type="AlphaFoldDB" id="A0AAW1SEF4"/>
<evidence type="ECO:0000313" key="1">
    <source>
        <dbReference type="EMBL" id="KAK9844561.1"/>
    </source>
</evidence>
<organism evidence="1 2">
    <name type="scientific">Apatococcus lobatus</name>
    <dbReference type="NCBI Taxonomy" id="904363"/>
    <lineage>
        <taxon>Eukaryota</taxon>
        <taxon>Viridiplantae</taxon>
        <taxon>Chlorophyta</taxon>
        <taxon>core chlorophytes</taxon>
        <taxon>Trebouxiophyceae</taxon>
        <taxon>Chlorellales</taxon>
        <taxon>Chlorellaceae</taxon>
        <taxon>Apatococcus</taxon>
    </lineage>
</organism>
<accession>A0AAW1SEF4</accession>
<name>A0AAW1SEF4_9CHLO</name>
<reference evidence="1 2" key="1">
    <citation type="journal article" date="2024" name="Nat. Commun.">
        <title>Phylogenomics reveals the evolutionary origins of lichenization in chlorophyte algae.</title>
        <authorList>
            <person name="Puginier C."/>
            <person name="Libourel C."/>
            <person name="Otte J."/>
            <person name="Skaloud P."/>
            <person name="Haon M."/>
            <person name="Grisel S."/>
            <person name="Petersen M."/>
            <person name="Berrin J.G."/>
            <person name="Delaux P.M."/>
            <person name="Dal Grande F."/>
            <person name="Keller J."/>
        </authorList>
    </citation>
    <scope>NUCLEOTIDE SEQUENCE [LARGE SCALE GENOMIC DNA]</scope>
    <source>
        <strain evidence="1 2">SAG 2145</strain>
    </source>
</reference>
<protein>
    <submittedName>
        <fullName evidence="1">Uncharacterized protein</fullName>
    </submittedName>
</protein>